<dbReference type="InterPro" id="IPR003187">
    <property type="entry name" value="PLipase_A1"/>
</dbReference>
<evidence type="ECO:0000256" key="9">
    <source>
        <dbReference type="ARBA" id="ARBA00022692"/>
    </source>
</evidence>
<dbReference type="PANTHER" id="PTHR40457">
    <property type="entry name" value="PHOSPHOLIPASE A1"/>
    <property type="match status" value="1"/>
</dbReference>
<gene>
    <name evidence="20" type="ORF">XSR1_90055</name>
</gene>
<keyword evidence="15 19" id="KW-0443">Lipid metabolism</keyword>
<feature type="binding site" description="in dimeric form" evidence="18">
    <location>
        <position position="17"/>
    </location>
    <ligand>
        <name>Ca(2+)</name>
        <dbReference type="ChEBI" id="CHEBI:29108"/>
        <label>1</label>
    </ligand>
</feature>
<evidence type="ECO:0000256" key="2">
    <source>
        <dbReference type="ARBA" id="ARBA00001604"/>
    </source>
</evidence>
<comment type="catalytic activity">
    <reaction evidence="1 19">
        <text>a 1,2-diacyl-sn-glycero-3-phosphocholine + H2O = a 2-acyl-sn-glycero-3-phosphocholine + a fatty acid + H(+)</text>
        <dbReference type="Rhea" id="RHEA:18689"/>
        <dbReference type="ChEBI" id="CHEBI:15377"/>
        <dbReference type="ChEBI" id="CHEBI:15378"/>
        <dbReference type="ChEBI" id="CHEBI:28868"/>
        <dbReference type="ChEBI" id="CHEBI:57643"/>
        <dbReference type="ChEBI" id="CHEBI:57875"/>
        <dbReference type="EC" id="3.1.1.32"/>
    </reaction>
</comment>
<organism evidence="20 21">
    <name type="scientific">Xenorhabdus szentirmaii DSM 16338</name>
    <dbReference type="NCBI Taxonomy" id="1427518"/>
    <lineage>
        <taxon>Bacteria</taxon>
        <taxon>Pseudomonadati</taxon>
        <taxon>Pseudomonadota</taxon>
        <taxon>Gammaproteobacteria</taxon>
        <taxon>Enterobacterales</taxon>
        <taxon>Morganellaceae</taxon>
        <taxon>Xenorhabdus</taxon>
    </lineage>
</organism>
<dbReference type="GO" id="GO:0009279">
    <property type="term" value="C:cell outer membrane"/>
    <property type="evidence" value="ECO:0007669"/>
    <property type="project" value="UniProtKB-SubCell"/>
</dbReference>
<evidence type="ECO:0000256" key="5">
    <source>
        <dbReference type="ARBA" id="ARBA00013179"/>
    </source>
</evidence>
<keyword evidence="17 19" id="KW-0998">Cell outer membrane</keyword>
<evidence type="ECO:0000256" key="11">
    <source>
        <dbReference type="ARBA" id="ARBA00022729"/>
    </source>
</evidence>
<comment type="similarity">
    <text evidence="3 19">Belongs to the phospholipase A1 family.</text>
</comment>
<keyword evidence="13 18" id="KW-0106">Calcium</keyword>
<dbReference type="EC" id="3.1.1.32" evidence="5 19"/>
<keyword evidence="16" id="KW-0472">Membrane</keyword>
<evidence type="ECO:0000256" key="17">
    <source>
        <dbReference type="ARBA" id="ARBA00023237"/>
    </source>
</evidence>
<keyword evidence="9" id="KW-0812">Transmembrane</keyword>
<protein>
    <recommendedName>
        <fullName evidence="7 19">Phospholipase A1</fullName>
        <ecNumber evidence="5 19">3.1.1.32</ecNumber>
        <ecNumber evidence="6 19">3.1.1.4</ecNumber>
    </recommendedName>
    <alternativeName>
        <fullName evidence="19">Phosphatidylcholine 1-acylhydrolase</fullName>
    </alternativeName>
</protein>
<evidence type="ECO:0000256" key="6">
    <source>
        <dbReference type="ARBA" id="ARBA00013278"/>
    </source>
</evidence>
<evidence type="ECO:0000256" key="14">
    <source>
        <dbReference type="ARBA" id="ARBA00022963"/>
    </source>
</evidence>
<evidence type="ECO:0000313" key="20">
    <source>
        <dbReference type="EMBL" id="CDL85712.1"/>
    </source>
</evidence>
<dbReference type="EC" id="3.1.1.4" evidence="6 19"/>
<evidence type="ECO:0000313" key="21">
    <source>
        <dbReference type="Proteomes" id="UP000019202"/>
    </source>
</evidence>
<evidence type="ECO:0000256" key="18">
    <source>
        <dbReference type="PIRSR" id="PIRSR603187-2"/>
    </source>
</evidence>
<dbReference type="SUPFAM" id="SSF56931">
    <property type="entry name" value="Outer membrane phospholipase A (OMPLA)"/>
    <property type="match status" value="1"/>
</dbReference>
<comment type="caution">
    <text evidence="20">The sequence shown here is derived from an EMBL/GenBank/DDBJ whole genome shotgun (WGS) entry which is preliminary data.</text>
</comment>
<evidence type="ECO:0000256" key="1">
    <source>
        <dbReference type="ARBA" id="ARBA00000111"/>
    </source>
</evidence>
<keyword evidence="12 19" id="KW-0378">Hydrolase</keyword>
<evidence type="ECO:0000256" key="3">
    <source>
        <dbReference type="ARBA" id="ARBA00010525"/>
    </source>
</evidence>
<dbReference type="Gene3D" id="2.40.230.10">
    <property type="entry name" value="Phospholipase A1"/>
    <property type="match status" value="1"/>
</dbReference>
<evidence type="ECO:0000256" key="8">
    <source>
        <dbReference type="ARBA" id="ARBA00022452"/>
    </source>
</evidence>
<evidence type="ECO:0000256" key="16">
    <source>
        <dbReference type="ARBA" id="ARBA00023136"/>
    </source>
</evidence>
<dbReference type="InterPro" id="IPR036541">
    <property type="entry name" value="PLipase_A1_sf"/>
</dbReference>
<evidence type="ECO:0000256" key="19">
    <source>
        <dbReference type="RuleBase" id="RU366027"/>
    </source>
</evidence>
<dbReference type="GO" id="GO:0016042">
    <property type="term" value="P:lipid catabolic process"/>
    <property type="evidence" value="ECO:0007669"/>
    <property type="project" value="UniProtKB-KW"/>
</dbReference>
<comment type="catalytic activity">
    <reaction evidence="2 19">
        <text>a 1,2-diacyl-sn-glycero-3-phosphocholine + H2O = a 1-acyl-sn-glycero-3-phosphocholine + a fatty acid + H(+)</text>
        <dbReference type="Rhea" id="RHEA:15801"/>
        <dbReference type="ChEBI" id="CHEBI:15377"/>
        <dbReference type="ChEBI" id="CHEBI:15378"/>
        <dbReference type="ChEBI" id="CHEBI:28868"/>
        <dbReference type="ChEBI" id="CHEBI:57643"/>
        <dbReference type="ChEBI" id="CHEBI:58168"/>
        <dbReference type="EC" id="3.1.1.4"/>
    </reaction>
</comment>
<dbReference type="PRINTS" id="PR01486">
    <property type="entry name" value="PHPHLIPASEA1"/>
</dbReference>
<proteinExistence type="inferred from homology"/>
<comment type="subcellular location">
    <subcellularLocation>
        <location evidence="19">Cell outer membrane</location>
        <topology evidence="19">Multi-pass membrane protein</topology>
    </subcellularLocation>
    <text evidence="19">One of the very few enzymes located there.</text>
</comment>
<comment type="function">
    <text evidence="19">Hydrolysis of phosphatidylcholine with phospholipase A2 (EC 3.1.1.4) and phospholipase A1 (EC 3.1.1.32) activities.</text>
</comment>
<dbReference type="STRING" id="1427518.XSR1_90055"/>
<keyword evidence="21" id="KW-1185">Reference proteome</keyword>
<keyword evidence="11" id="KW-0732">Signal</keyword>
<dbReference type="Pfam" id="PF02253">
    <property type="entry name" value="PLA1"/>
    <property type="match status" value="1"/>
</dbReference>
<keyword evidence="14 19" id="KW-0442">Lipid degradation</keyword>
<dbReference type="GO" id="GO:0005509">
    <property type="term" value="F:calcium ion binding"/>
    <property type="evidence" value="ECO:0007669"/>
    <property type="project" value="TreeGrafter"/>
</dbReference>
<dbReference type="AlphaFoldDB" id="W1J4M3"/>
<evidence type="ECO:0000256" key="10">
    <source>
        <dbReference type="ARBA" id="ARBA00022723"/>
    </source>
</evidence>
<dbReference type="GO" id="GO:0008970">
    <property type="term" value="F:phospholipase A1 activity"/>
    <property type="evidence" value="ECO:0007669"/>
    <property type="project" value="UniProtKB-EC"/>
</dbReference>
<keyword evidence="10 18" id="KW-0479">Metal-binding</keyword>
<comment type="subunit">
    <text evidence="4 19">Homodimer; dimerization is reversible, and the dimeric form is the active one.</text>
</comment>
<sequence length="102" mass="11974">MDFKPWYRLPESSCHDDNDDISRYLGHYRLKVGYIWGDSVFTAQGRYNWSSGYGSGELGWSYPITKHMRLYTQLFAGYGESMIDYNFKQTRFGIGVMLNDML</sequence>
<evidence type="ECO:0000256" key="12">
    <source>
        <dbReference type="ARBA" id="ARBA00022801"/>
    </source>
</evidence>
<dbReference type="PANTHER" id="PTHR40457:SF1">
    <property type="entry name" value="PHOSPHOLIPASE A1"/>
    <property type="match status" value="1"/>
</dbReference>
<keyword evidence="8" id="KW-1134">Transmembrane beta strand</keyword>
<reference evidence="20" key="1">
    <citation type="submission" date="2013-11" db="EMBL/GenBank/DDBJ databases">
        <title>Draft genome sequence and annotation of the entomopathogenic bacteria, Xenorhabdus cabanillasi strain JM26 and Xenorhabdus szentirmai strain DSM 16338.</title>
        <authorList>
            <person name="Gualtieri M."/>
            <person name="Ogier J.C."/>
            <person name="Pages S."/>
            <person name="Givaudan A."/>
            <person name="Gaudriault S."/>
        </authorList>
    </citation>
    <scope>NUCLEOTIDE SEQUENCE [LARGE SCALE GENOMIC DNA]</scope>
    <source>
        <strain evidence="20">DSM 16338</strain>
    </source>
</reference>
<evidence type="ECO:0000256" key="4">
    <source>
        <dbReference type="ARBA" id="ARBA00011702"/>
    </source>
</evidence>
<accession>W1J4M3</accession>
<evidence type="ECO:0000256" key="7">
    <source>
        <dbReference type="ARBA" id="ARBA00021726"/>
    </source>
</evidence>
<dbReference type="GO" id="GO:0004623">
    <property type="term" value="F:phospholipase A2 activity"/>
    <property type="evidence" value="ECO:0007669"/>
    <property type="project" value="UniProtKB-EC"/>
</dbReference>
<dbReference type="EMBL" id="CBXF010000154">
    <property type="protein sequence ID" value="CDL85712.1"/>
    <property type="molecule type" value="Genomic_DNA"/>
</dbReference>
<evidence type="ECO:0000256" key="13">
    <source>
        <dbReference type="ARBA" id="ARBA00022837"/>
    </source>
</evidence>
<evidence type="ECO:0000256" key="15">
    <source>
        <dbReference type="ARBA" id="ARBA00023098"/>
    </source>
</evidence>
<dbReference type="Proteomes" id="UP000019202">
    <property type="component" value="Unassembled WGS sequence"/>
</dbReference>
<name>W1J4M3_9GAMM</name>
<comment type="cofactor">
    <cofactor evidence="19">
        <name>Ca(2+)</name>
        <dbReference type="ChEBI" id="CHEBI:29108"/>
    </cofactor>
    <text evidence="19">Binds 1 Ca(2+) ion per monomer. In the dimeric form the Ca(2+) is bound by different amino acids with binding of each Ca(2+) shared with ligands coming from each monomer. The Ca(2+) ion may have a role in catalysis.</text>
</comment>